<dbReference type="AlphaFoldDB" id="A0A7W5BBH8"/>
<gene>
    <name evidence="1" type="ORF">FHS03_003166</name>
</gene>
<keyword evidence="2" id="KW-1185">Reference proteome</keyword>
<protein>
    <submittedName>
        <fullName evidence="1">Uncharacterized protein</fullName>
    </submittedName>
</protein>
<evidence type="ECO:0000313" key="2">
    <source>
        <dbReference type="Proteomes" id="UP000541535"/>
    </source>
</evidence>
<sequence>MLTIYHSSRRVRAGVGLAALCITALLPLSVAADERRSCFAVKAKIGSTAPPLLATGEVLRQAALQATLDKKNADTALQPQALPTNPRRCTGVNPEIPNTPPGATNYFGDFKNKTKFRQLVKMTCDGTGLTAHYFSMGKAIYYRSCLGGEHNNYVYFWGKQDGNASTCFGSTYPEMYELADSLKSNPLTLDRVQAVYGGGGGITGDDQSTYALGNIMAAILVSEATRDNLVIPANYMLMDQVAAGKATLAQVLAGNCVVGASTCGNTKKRDGLHPLAWGGAQSVMMTGGWGTSNGATSEFGKAFETDLTVSWLKSQDKVAPAASGCDATRILINYGPDQQTTLKGLFGKLF</sequence>
<name>A0A7W5BBH8_9BURK</name>
<dbReference type="EMBL" id="JACHXD010000008">
    <property type="protein sequence ID" value="MBB3120107.1"/>
    <property type="molecule type" value="Genomic_DNA"/>
</dbReference>
<accession>A0A7W5BBH8</accession>
<organism evidence="1 2">
    <name type="scientific">Pseudoduganella violacea</name>
    <dbReference type="NCBI Taxonomy" id="1715466"/>
    <lineage>
        <taxon>Bacteria</taxon>
        <taxon>Pseudomonadati</taxon>
        <taxon>Pseudomonadota</taxon>
        <taxon>Betaproteobacteria</taxon>
        <taxon>Burkholderiales</taxon>
        <taxon>Oxalobacteraceae</taxon>
        <taxon>Telluria group</taxon>
        <taxon>Pseudoduganella</taxon>
    </lineage>
</organism>
<proteinExistence type="predicted"/>
<evidence type="ECO:0000313" key="1">
    <source>
        <dbReference type="EMBL" id="MBB3120107.1"/>
    </source>
</evidence>
<dbReference type="RefSeq" id="WP_183441888.1">
    <property type="nucleotide sequence ID" value="NZ_JACHXD010000008.1"/>
</dbReference>
<comment type="caution">
    <text evidence="1">The sequence shown here is derived from an EMBL/GenBank/DDBJ whole genome shotgun (WGS) entry which is preliminary data.</text>
</comment>
<reference evidence="1 2" key="1">
    <citation type="submission" date="2020-08" db="EMBL/GenBank/DDBJ databases">
        <title>Genomic Encyclopedia of Type Strains, Phase III (KMG-III): the genomes of soil and plant-associated and newly described type strains.</title>
        <authorList>
            <person name="Whitman W."/>
        </authorList>
    </citation>
    <scope>NUCLEOTIDE SEQUENCE [LARGE SCALE GENOMIC DNA]</scope>
    <source>
        <strain evidence="1 2">CECT 8897</strain>
    </source>
</reference>
<dbReference type="Proteomes" id="UP000541535">
    <property type="component" value="Unassembled WGS sequence"/>
</dbReference>